<sequence length="143" mass="15430">MLSKKLWLVVIAGSGAMSVCGSYYVSDAIAQIATIGQPTGNNTPLSQQALGEMQQNNSSVLSGSMNFFQLGGDKLTIPAIDGITNLLNWQSPQDNPNPTNTFSQTVQDFKLQQRQKLGVSNPILESAQPLSDQASVKQMLMKR</sequence>
<comment type="caution">
    <text evidence="1">The sequence shown here is derived from an EMBL/GenBank/DDBJ whole genome shotgun (WGS) entry which is preliminary data.</text>
</comment>
<gene>
    <name evidence="1" type="ORF">V2H45_02580</name>
</gene>
<evidence type="ECO:0000313" key="1">
    <source>
        <dbReference type="EMBL" id="MEE3715626.1"/>
    </source>
</evidence>
<organism evidence="1 2">
    <name type="scientific">Tumidithrix elongata BACA0141</name>
    <dbReference type="NCBI Taxonomy" id="2716417"/>
    <lineage>
        <taxon>Bacteria</taxon>
        <taxon>Bacillati</taxon>
        <taxon>Cyanobacteriota</taxon>
        <taxon>Cyanophyceae</taxon>
        <taxon>Pseudanabaenales</taxon>
        <taxon>Pseudanabaenaceae</taxon>
        <taxon>Tumidithrix</taxon>
        <taxon>Tumidithrix elongata</taxon>
    </lineage>
</organism>
<dbReference type="EMBL" id="JAZBJZ010000006">
    <property type="protein sequence ID" value="MEE3715626.1"/>
    <property type="molecule type" value="Genomic_DNA"/>
</dbReference>
<accession>A0AAW9PYK9</accession>
<evidence type="ECO:0000313" key="2">
    <source>
        <dbReference type="Proteomes" id="UP001333818"/>
    </source>
</evidence>
<proteinExistence type="predicted"/>
<keyword evidence="2" id="KW-1185">Reference proteome</keyword>
<name>A0AAW9PYK9_9CYAN</name>
<reference evidence="1" key="1">
    <citation type="submission" date="2024-01" db="EMBL/GenBank/DDBJ databases">
        <title>Bank of Algae and Cyanobacteria of the Azores (BACA) strain genomes.</title>
        <authorList>
            <person name="Luz R."/>
            <person name="Cordeiro R."/>
            <person name="Fonseca A."/>
            <person name="Goncalves V."/>
        </authorList>
    </citation>
    <scope>NUCLEOTIDE SEQUENCE</scope>
    <source>
        <strain evidence="1">BACA0141</strain>
    </source>
</reference>
<dbReference type="Proteomes" id="UP001333818">
    <property type="component" value="Unassembled WGS sequence"/>
</dbReference>
<protein>
    <submittedName>
        <fullName evidence="1">Uncharacterized protein</fullName>
    </submittedName>
</protein>
<dbReference type="RefSeq" id="WP_330482050.1">
    <property type="nucleotide sequence ID" value="NZ_JAZBJZ010000006.1"/>
</dbReference>
<dbReference type="AlphaFoldDB" id="A0AAW9PYK9"/>